<name>A0A8S3VDV7_MYTED</name>
<comment type="caution">
    <text evidence="2">The sequence shown here is derived from an EMBL/GenBank/DDBJ whole genome shotgun (WGS) entry which is preliminary data.</text>
</comment>
<dbReference type="EMBL" id="CAJPWZ010003255">
    <property type="protein sequence ID" value="CAG2254842.1"/>
    <property type="molecule type" value="Genomic_DNA"/>
</dbReference>
<accession>A0A8S3VDV7</accession>
<evidence type="ECO:0000313" key="3">
    <source>
        <dbReference type="Proteomes" id="UP000683360"/>
    </source>
</evidence>
<dbReference type="AlphaFoldDB" id="A0A8S3VDV7"/>
<keyword evidence="3" id="KW-1185">Reference proteome</keyword>
<feature type="transmembrane region" description="Helical" evidence="1">
    <location>
        <begin position="215"/>
        <end position="238"/>
    </location>
</feature>
<evidence type="ECO:0000256" key="1">
    <source>
        <dbReference type="SAM" id="Phobius"/>
    </source>
</evidence>
<reference evidence="2" key="1">
    <citation type="submission" date="2021-03" db="EMBL/GenBank/DDBJ databases">
        <authorList>
            <person name="Bekaert M."/>
        </authorList>
    </citation>
    <scope>NUCLEOTIDE SEQUENCE</scope>
</reference>
<protein>
    <submittedName>
        <fullName evidence="2">Uncharacterized protein</fullName>
    </submittedName>
</protein>
<dbReference type="Proteomes" id="UP000683360">
    <property type="component" value="Unassembled WGS sequence"/>
</dbReference>
<keyword evidence="1" id="KW-0472">Membrane</keyword>
<gene>
    <name evidence="2" type="ORF">MEDL_66290</name>
</gene>
<keyword evidence="1" id="KW-0812">Transmembrane</keyword>
<feature type="transmembrane region" description="Helical" evidence="1">
    <location>
        <begin position="179"/>
        <end position="203"/>
    </location>
</feature>
<keyword evidence="1" id="KW-1133">Transmembrane helix</keyword>
<feature type="transmembrane region" description="Helical" evidence="1">
    <location>
        <begin position="258"/>
        <end position="279"/>
    </location>
</feature>
<sequence length="309" mass="34525">MDDNGTAGMSARTTNLPTYNNTLLILKSRLTNIRTTKVLKAHQEKSPGYSTQLVPSGARYIELDITDRTEVYEFRSIEPYDPRNCRISLPPITEEVFGVEESASTYDNTAISNIRGVPLTYSVIKSLSYVNFISFVNDILANVGCGDKLTGHSFRRGATFAFQAGLSGECIQDIVNKTYTAIVVICSLALILAFVSLVLTLVYNCKRYPHKRLEVIGSISLIMSGTTTFLFAFIYMIMYGHYTNLLQPFTGVFDFTFPYSPVLCIFGSIMYVVCASILIKLTIQSKRQFNYEMMVIDTSQGGRTYIAKT</sequence>
<evidence type="ECO:0000313" key="2">
    <source>
        <dbReference type="EMBL" id="CAG2254842.1"/>
    </source>
</evidence>
<proteinExistence type="predicted"/>
<organism evidence="2 3">
    <name type="scientific">Mytilus edulis</name>
    <name type="common">Blue mussel</name>
    <dbReference type="NCBI Taxonomy" id="6550"/>
    <lineage>
        <taxon>Eukaryota</taxon>
        <taxon>Metazoa</taxon>
        <taxon>Spiralia</taxon>
        <taxon>Lophotrochozoa</taxon>
        <taxon>Mollusca</taxon>
        <taxon>Bivalvia</taxon>
        <taxon>Autobranchia</taxon>
        <taxon>Pteriomorphia</taxon>
        <taxon>Mytilida</taxon>
        <taxon>Mytiloidea</taxon>
        <taxon>Mytilidae</taxon>
        <taxon>Mytilinae</taxon>
        <taxon>Mytilus</taxon>
    </lineage>
</organism>